<protein>
    <submittedName>
        <fullName evidence="2">Uncharacterized protein</fullName>
    </submittedName>
</protein>
<evidence type="ECO:0000256" key="1">
    <source>
        <dbReference type="SAM" id="Phobius"/>
    </source>
</evidence>
<keyword evidence="1" id="KW-0812">Transmembrane</keyword>
<keyword evidence="1" id="KW-1133">Transmembrane helix</keyword>
<organism evidence="2">
    <name type="scientific">uncultured Caudovirales phage</name>
    <dbReference type="NCBI Taxonomy" id="2100421"/>
    <lineage>
        <taxon>Viruses</taxon>
        <taxon>Duplodnaviria</taxon>
        <taxon>Heunggongvirae</taxon>
        <taxon>Uroviricota</taxon>
        <taxon>Caudoviricetes</taxon>
        <taxon>Peduoviridae</taxon>
        <taxon>Maltschvirus</taxon>
        <taxon>Maltschvirus maltsch</taxon>
    </lineage>
</organism>
<reference evidence="2" key="1">
    <citation type="submission" date="2020-05" db="EMBL/GenBank/DDBJ databases">
        <authorList>
            <person name="Chiriac C."/>
            <person name="Salcher M."/>
            <person name="Ghai R."/>
            <person name="Kavagutti S V."/>
        </authorList>
    </citation>
    <scope>NUCLEOTIDE SEQUENCE</scope>
</reference>
<evidence type="ECO:0000313" key="2">
    <source>
        <dbReference type="EMBL" id="CAB4192979.1"/>
    </source>
</evidence>
<proteinExistence type="predicted"/>
<name>A0A6J5R7U5_9CAUD</name>
<dbReference type="EMBL" id="LR797193">
    <property type="protein sequence ID" value="CAB4192979.1"/>
    <property type="molecule type" value="Genomic_DNA"/>
</dbReference>
<accession>A0A6J5R7U5</accession>
<sequence length="179" mass="19352">MFDPPQPPPPPPAPEPKPSIFSLFKVRAGIVMMLVIIGAGLFSNTNKEEPPKASIPLTPTTVKSDFTLTDTQSWLLVHQESISKYLNDAGVYSSAIASDTTPSSMMSDCSAMLTMVDDYYYAPWKTELGAPSSWIRLLNLMHDGLTYCAAGDFTRGGQAVEKASEEQGNFTADIKAATP</sequence>
<keyword evidence="1" id="KW-0472">Membrane</keyword>
<feature type="transmembrane region" description="Helical" evidence="1">
    <location>
        <begin position="20"/>
        <end position="42"/>
    </location>
</feature>
<gene>
    <name evidence="2" type="ORF">UFOVP1246_19</name>
</gene>